<dbReference type="PANTHER" id="PTHR38781">
    <property type="entry name" value="ANTITOXIN DINJ-RELATED"/>
    <property type="match status" value="1"/>
</dbReference>
<evidence type="ECO:0000256" key="1">
    <source>
        <dbReference type="ARBA" id="ARBA00010562"/>
    </source>
</evidence>
<dbReference type="STRING" id="225004.SAMN02745152_00720"/>
<name>A0A1T4M272_9SPIR</name>
<protein>
    <submittedName>
        <fullName evidence="3">DNA-damage-inducible protein J</fullName>
    </submittedName>
</protein>
<gene>
    <name evidence="3" type="ORF">SAMN02745152_00720</name>
</gene>
<organism evidence="3 4">
    <name type="scientific">Treponema berlinense</name>
    <dbReference type="NCBI Taxonomy" id="225004"/>
    <lineage>
        <taxon>Bacteria</taxon>
        <taxon>Pseudomonadati</taxon>
        <taxon>Spirochaetota</taxon>
        <taxon>Spirochaetia</taxon>
        <taxon>Spirochaetales</taxon>
        <taxon>Treponemataceae</taxon>
        <taxon>Treponema</taxon>
    </lineage>
</organism>
<dbReference type="Proteomes" id="UP000190395">
    <property type="component" value="Unassembled WGS sequence"/>
</dbReference>
<dbReference type="OrthoDB" id="9804867at2"/>
<dbReference type="RefSeq" id="WP_078930473.1">
    <property type="nucleotide sequence ID" value="NZ_FUXC01000003.1"/>
</dbReference>
<sequence length="88" mass="9956">MANLTITLDDQDKKDISSFCEQVGMTVSGLYNVFTKQVLREGRIPFDIAVDRPNRKTIKAMKEGDRIANDPNVKGYNNVHDLMEALLK</sequence>
<comment type="similarity">
    <text evidence="1">Belongs to the RelB/DinJ antitoxin family.</text>
</comment>
<dbReference type="GeneID" id="303366982"/>
<dbReference type="Gene3D" id="1.10.1220.10">
    <property type="entry name" value="Met repressor-like"/>
    <property type="match status" value="1"/>
</dbReference>
<keyword evidence="2" id="KW-1277">Toxin-antitoxin system</keyword>
<accession>A0A1T4M272</accession>
<evidence type="ECO:0000313" key="4">
    <source>
        <dbReference type="Proteomes" id="UP000190395"/>
    </source>
</evidence>
<dbReference type="InterPro" id="IPR007337">
    <property type="entry name" value="RelB/DinJ"/>
</dbReference>
<dbReference type="EMBL" id="FUXC01000003">
    <property type="protein sequence ID" value="SJZ60868.1"/>
    <property type="molecule type" value="Genomic_DNA"/>
</dbReference>
<dbReference type="GO" id="GO:0006351">
    <property type="term" value="P:DNA-templated transcription"/>
    <property type="evidence" value="ECO:0007669"/>
    <property type="project" value="TreeGrafter"/>
</dbReference>
<keyword evidence="4" id="KW-1185">Reference proteome</keyword>
<dbReference type="GO" id="GO:0006355">
    <property type="term" value="P:regulation of DNA-templated transcription"/>
    <property type="evidence" value="ECO:0007669"/>
    <property type="project" value="InterPro"/>
</dbReference>
<dbReference type="Pfam" id="PF04221">
    <property type="entry name" value="RelB"/>
    <property type="match status" value="1"/>
</dbReference>
<dbReference type="InterPro" id="IPR013321">
    <property type="entry name" value="Arc_rbn_hlx_hlx"/>
</dbReference>
<proteinExistence type="inferred from homology"/>
<dbReference type="NCBIfam" id="TIGR02384">
    <property type="entry name" value="RelB_DinJ"/>
    <property type="match status" value="1"/>
</dbReference>
<dbReference type="AlphaFoldDB" id="A0A1T4M272"/>
<dbReference type="PANTHER" id="PTHR38781:SF1">
    <property type="entry name" value="ANTITOXIN DINJ-RELATED"/>
    <property type="match status" value="1"/>
</dbReference>
<reference evidence="3 4" key="1">
    <citation type="submission" date="2017-02" db="EMBL/GenBank/DDBJ databases">
        <authorList>
            <person name="Peterson S.W."/>
        </authorList>
    </citation>
    <scope>NUCLEOTIDE SEQUENCE [LARGE SCALE GENOMIC DNA]</scope>
    <source>
        <strain evidence="3 4">ATCC BAA-909</strain>
    </source>
</reference>
<evidence type="ECO:0000313" key="3">
    <source>
        <dbReference type="EMBL" id="SJZ60868.1"/>
    </source>
</evidence>
<evidence type="ECO:0000256" key="2">
    <source>
        <dbReference type="ARBA" id="ARBA00022649"/>
    </source>
</evidence>